<evidence type="ECO:0000256" key="1">
    <source>
        <dbReference type="SAM" id="MobiDB-lite"/>
    </source>
</evidence>
<protein>
    <recommendedName>
        <fullName evidence="5">Transglycosylase SLT domain-containing protein</fullName>
    </recommendedName>
</protein>
<proteinExistence type="predicted"/>
<dbReference type="AlphaFoldDB" id="A0A3G8MD46"/>
<keyword evidence="2" id="KW-0732">Signal</keyword>
<evidence type="ECO:0008006" key="5">
    <source>
        <dbReference type="Google" id="ProtNLM"/>
    </source>
</evidence>
<feature type="signal peptide" evidence="2">
    <location>
        <begin position="1"/>
        <end position="22"/>
    </location>
</feature>
<gene>
    <name evidence="3" type="ORF">EHO51_18115</name>
</gene>
<evidence type="ECO:0000313" key="3">
    <source>
        <dbReference type="EMBL" id="AZG78758.1"/>
    </source>
</evidence>
<reference evidence="3 4" key="1">
    <citation type="submission" date="2018-11" db="EMBL/GenBank/DDBJ databases">
        <title>Genome squencing of methanotrophic bacteria isolated from alkaline groundwater in Korea.</title>
        <authorList>
            <person name="Nguyen L.N."/>
        </authorList>
    </citation>
    <scope>NUCLEOTIDE SEQUENCE [LARGE SCALE GENOMIC DNA]</scope>
    <source>
        <strain evidence="3 4">GW6</strain>
        <plasmid evidence="4">pgw6_1</plasmid>
    </source>
</reference>
<dbReference type="RefSeq" id="WP_124740269.1">
    <property type="nucleotide sequence ID" value="NZ_CP034087.1"/>
</dbReference>
<evidence type="ECO:0000256" key="2">
    <source>
        <dbReference type="SAM" id="SignalP"/>
    </source>
</evidence>
<dbReference type="KEGG" id="mros:EHO51_18115"/>
<dbReference type="PROSITE" id="PS51257">
    <property type="entry name" value="PROKAR_LIPOPROTEIN"/>
    <property type="match status" value="1"/>
</dbReference>
<organism evidence="3 4">
    <name type="scientific">Methylocystis rosea</name>
    <dbReference type="NCBI Taxonomy" id="173366"/>
    <lineage>
        <taxon>Bacteria</taxon>
        <taxon>Pseudomonadati</taxon>
        <taxon>Pseudomonadota</taxon>
        <taxon>Alphaproteobacteria</taxon>
        <taxon>Hyphomicrobiales</taxon>
        <taxon>Methylocystaceae</taxon>
        <taxon>Methylocystis</taxon>
    </lineage>
</organism>
<geneLocation type="plasmid" evidence="4">
    <name>pgw6_1</name>
</geneLocation>
<dbReference type="Proteomes" id="UP000273982">
    <property type="component" value="Plasmid pGW6_1"/>
</dbReference>
<dbReference type="EMBL" id="CP034087">
    <property type="protein sequence ID" value="AZG78758.1"/>
    <property type="molecule type" value="Genomic_DNA"/>
</dbReference>
<accession>A0A3G8MD46</accession>
<evidence type="ECO:0000313" key="4">
    <source>
        <dbReference type="Proteomes" id="UP000273982"/>
    </source>
</evidence>
<feature type="chain" id="PRO_5017936061" description="Transglycosylase SLT domain-containing protein" evidence="2">
    <location>
        <begin position="23"/>
        <end position="255"/>
    </location>
</feature>
<sequence length="255" mass="25679">MRCFPYITFALLAAAGNSPVNAFLASGCSNSDYSASDIASALKKCDSANDTLKDNACNFGGAAMAESGGNTCESNGNNFGVLQLTRSNLNGTGISSDQYLNLPMQQQVCIWAQQVGNSNTQGGYQTLANNGNIGGTRVTSGMLMACFQFGPLICKNDIASMQSHGGACPTAGNGGVRATNATLANGSANLDGNNQSICSWGGAIQSKINQAAATCKPGNGGNNGGTECPGNGTTPNGVIPPTPGNAPVQLPPNLA</sequence>
<name>A0A3G8MD46_9HYPH</name>
<keyword evidence="3" id="KW-0614">Plasmid</keyword>
<feature type="region of interest" description="Disordered" evidence="1">
    <location>
        <begin position="219"/>
        <end position="255"/>
    </location>
</feature>